<evidence type="ECO:0000313" key="2">
    <source>
        <dbReference type="EMBL" id="RFU31317.1"/>
    </source>
</evidence>
<dbReference type="AlphaFoldDB" id="A0A3E2HD93"/>
<name>A0A3E2HD93_SCYLI</name>
<gene>
    <name evidence="2" type="ORF">B7463_g5033</name>
</gene>
<feature type="chain" id="PRO_5017818797" evidence="1">
    <location>
        <begin position="18"/>
        <end position="203"/>
    </location>
</feature>
<protein>
    <submittedName>
        <fullName evidence="2">Uncharacterized protein</fullName>
    </submittedName>
</protein>
<keyword evidence="3" id="KW-1185">Reference proteome</keyword>
<proteinExistence type="predicted"/>
<feature type="non-terminal residue" evidence="2">
    <location>
        <position position="203"/>
    </location>
</feature>
<reference evidence="2 3" key="1">
    <citation type="submission" date="2018-05" db="EMBL/GenBank/DDBJ databases">
        <title>Draft genome sequence of Scytalidium lignicola DSM 105466, a ubiquitous saprotrophic fungus.</title>
        <authorList>
            <person name="Buettner E."/>
            <person name="Gebauer A.M."/>
            <person name="Hofrichter M."/>
            <person name="Liers C."/>
            <person name="Kellner H."/>
        </authorList>
    </citation>
    <scope>NUCLEOTIDE SEQUENCE [LARGE SCALE GENOMIC DNA]</scope>
    <source>
        <strain evidence="2 3">DSM 105466</strain>
    </source>
</reference>
<accession>A0A3E2HD93</accession>
<dbReference type="Proteomes" id="UP000258309">
    <property type="component" value="Unassembled WGS sequence"/>
</dbReference>
<keyword evidence="1" id="KW-0732">Signal</keyword>
<feature type="signal peptide" evidence="1">
    <location>
        <begin position="1"/>
        <end position="17"/>
    </location>
</feature>
<organism evidence="2 3">
    <name type="scientific">Scytalidium lignicola</name>
    <name type="common">Hyphomycete</name>
    <dbReference type="NCBI Taxonomy" id="5539"/>
    <lineage>
        <taxon>Eukaryota</taxon>
        <taxon>Fungi</taxon>
        <taxon>Dikarya</taxon>
        <taxon>Ascomycota</taxon>
        <taxon>Pezizomycotina</taxon>
        <taxon>Leotiomycetes</taxon>
        <taxon>Leotiomycetes incertae sedis</taxon>
        <taxon>Scytalidium</taxon>
    </lineage>
</organism>
<dbReference type="OrthoDB" id="5389823at2759"/>
<sequence>MVTLTLISLIFMVKTTSLEGTIQASMYLGLCRQQVAVVSTIAALLRTIPRKVTFDTNSRVDYLSPYSQIQPKLQLDGRYPRDFETPKSIEEFRYMDGVISSYPVLFPPNFVSVVMDGQADVYFIGHTLDRILRDYRLQSDITSSRRLRCGGGADLLLLPSSGRAHKLHALLEFLGVERYGETENFELSETHTTCGGQRRGFYG</sequence>
<evidence type="ECO:0000313" key="3">
    <source>
        <dbReference type="Proteomes" id="UP000258309"/>
    </source>
</evidence>
<evidence type="ECO:0000256" key="1">
    <source>
        <dbReference type="SAM" id="SignalP"/>
    </source>
</evidence>
<feature type="non-terminal residue" evidence="2">
    <location>
        <position position="1"/>
    </location>
</feature>
<comment type="caution">
    <text evidence="2">The sequence shown here is derived from an EMBL/GenBank/DDBJ whole genome shotgun (WGS) entry which is preliminary data.</text>
</comment>
<dbReference type="EMBL" id="NCSJ02000078">
    <property type="protein sequence ID" value="RFU31317.1"/>
    <property type="molecule type" value="Genomic_DNA"/>
</dbReference>